<dbReference type="VEuPathDB" id="FungiDB:SCHCODRAFT_02728937"/>
<organism evidence="3">
    <name type="scientific">Schizophyllum commune (strain H4-8 / FGSC 9210)</name>
    <name type="common">Split gill fungus</name>
    <dbReference type="NCBI Taxonomy" id="578458"/>
    <lineage>
        <taxon>Eukaryota</taxon>
        <taxon>Fungi</taxon>
        <taxon>Dikarya</taxon>
        <taxon>Basidiomycota</taxon>
        <taxon>Agaricomycotina</taxon>
        <taxon>Agaricomycetes</taxon>
        <taxon>Agaricomycetidae</taxon>
        <taxon>Agaricales</taxon>
        <taxon>Schizophyllaceae</taxon>
        <taxon>Schizophyllum</taxon>
    </lineage>
</organism>
<dbReference type="InParanoid" id="D8Q2E2"/>
<dbReference type="STRING" id="578458.D8Q2E2"/>
<feature type="non-terminal residue" evidence="2">
    <location>
        <position position="1104"/>
    </location>
</feature>
<reference evidence="2 3" key="1">
    <citation type="journal article" date="2010" name="Nat. Biotechnol.">
        <title>Genome sequence of the model mushroom Schizophyllum commune.</title>
        <authorList>
            <person name="Ohm R.A."/>
            <person name="de Jong J.F."/>
            <person name="Lugones L.G."/>
            <person name="Aerts A."/>
            <person name="Kothe E."/>
            <person name="Stajich J.E."/>
            <person name="de Vries R.P."/>
            <person name="Record E."/>
            <person name="Levasseur A."/>
            <person name="Baker S.E."/>
            <person name="Bartholomew K.A."/>
            <person name="Coutinho P.M."/>
            <person name="Erdmann S."/>
            <person name="Fowler T.J."/>
            <person name="Gathman A.C."/>
            <person name="Lombard V."/>
            <person name="Henrissat B."/>
            <person name="Knabe N."/>
            <person name="Kuees U."/>
            <person name="Lilly W.W."/>
            <person name="Lindquist E."/>
            <person name="Lucas S."/>
            <person name="Magnuson J.K."/>
            <person name="Piumi F."/>
            <person name="Raudaskoski M."/>
            <person name="Salamov A."/>
            <person name="Schmutz J."/>
            <person name="Schwarze F.W.M.R."/>
            <person name="vanKuyk P.A."/>
            <person name="Horton J.S."/>
            <person name="Grigoriev I.V."/>
            <person name="Woesten H.A.B."/>
        </authorList>
    </citation>
    <scope>NUCLEOTIDE SEQUENCE [LARGE SCALE GENOMIC DNA]</scope>
    <source>
        <strain evidence="3">H4-8 / FGSC 9210</strain>
    </source>
</reference>
<gene>
    <name evidence="2" type="ORF">SCHCODRAFT_108568</name>
</gene>
<dbReference type="SUPFAM" id="SSF52777">
    <property type="entry name" value="CoA-dependent acyltransferases"/>
    <property type="match status" value="3"/>
</dbReference>
<dbReference type="GO" id="GO:0031177">
    <property type="term" value="F:phosphopantetheine binding"/>
    <property type="evidence" value="ECO:0007669"/>
    <property type="project" value="TreeGrafter"/>
</dbReference>
<dbReference type="OrthoDB" id="416786at2759"/>
<dbReference type="Proteomes" id="UP000007431">
    <property type="component" value="Unassembled WGS sequence"/>
</dbReference>
<sequence length="1104" mass="121108">MRRADEMPPEFMHPKLRIPHTASNKVDRKAPAEYYASMDISTWEEALAKDHGRLEDDSWSPLASTVRNAVADLTGTLAERMKKTTPLSALGVDSAGDIPSHRTIQCLTKASEGKIDKAPSASAWRDEFDKKWRPAVGLWPEQSMVNRWSASPPAHPVRTPLSATAPVINVVVVQEGMLGETIKDPATYWMHRLFHLENGCDIQTLISAWPYIAAAIGLRKDDYTPPSMGRHDTGGGHQETGNVAQHAPRSLQRHTYKLLLDDVLQVHDCQHVAPRLQLTSAVPRAFFLLENPKKPPPFGNRFRCRLRTITLDLFPISRMARATSRPGSRRASCIIGSVKRHQRVECSSSSTCLSDDSGRVCADREGCVWQNPVFAYEGSSLEGLVAPMIATLPVPVNVDSSTSARRSLVAIVERSSASRSSSFLNLQHFRRVLRHPLNQALFPAIFVMKSVDSADSGLQLAPRLWREAGELTNLTDERPLAVNVYVSSDRIFVHVSGSNATVPADNVELPAKQCEAVVQALLRDLAIDDEDVPSLKRLLLGLTSSSRLRTRREASDDSLSRKSFFVAQRAAIGAGAGLPALSNEDLPLARALLGLCRERLPSHLTPDVIIPLTFLPLNNTALGMFDRTRPRLFFYSYPLSAINSQQSKSSAMSLPLTDKAKRIRDMLSPAAGVPADAVQATRASSYRLTSFSPALLSKKLANASEVPVDSRDDNAQWEVAPDVQHEAIHHVAVVVEAVLPCLLLQEGFVALTPNSLEPVDVDHFVTILEEGTDITRLKAAIKNTVLANPILRMCCFTAHDGIVDLNRIAKKSQRRYRENIPFGESLPMITSEVRRRYAGTFDLQRPSIVKLLQYLARQSSDSARAFFTESLGDAPRNLASSDTTAESRYHRLRLDSPLSILEKSTRALHDGLHVLAVTAFETALADYRKRNDAVFGVVLSGRTVDVDGIADMLAPCITTALCSFTTQTYTEMASQGRAALSCPLQSRSTGSPKESSAEKPELWGSLYSKAAPDTGMLTETLSSGGTLYLVPRSLQLDGSVKGDVLRTAIEKVAASTDFLRCSFHATAEGDHPWIAAVHAVAPLSWTEHEFASSEELHRQALEIV</sequence>
<dbReference type="AlphaFoldDB" id="D8Q2E2"/>
<dbReference type="PANTHER" id="PTHR45527:SF1">
    <property type="entry name" value="FATTY ACID SYNTHASE"/>
    <property type="match status" value="1"/>
</dbReference>
<evidence type="ECO:0000313" key="3">
    <source>
        <dbReference type="Proteomes" id="UP000007431"/>
    </source>
</evidence>
<evidence type="ECO:0000256" key="1">
    <source>
        <dbReference type="ARBA" id="ARBA00023268"/>
    </source>
</evidence>
<dbReference type="Gene3D" id="3.30.559.10">
    <property type="entry name" value="Chloramphenicol acetyltransferase-like domain"/>
    <property type="match status" value="2"/>
</dbReference>
<dbReference type="RefSeq" id="XP_003033001.1">
    <property type="nucleotide sequence ID" value="XM_003032955.1"/>
</dbReference>
<evidence type="ECO:0000313" key="2">
    <source>
        <dbReference type="EMBL" id="EFI98098.1"/>
    </source>
</evidence>
<proteinExistence type="predicted"/>
<dbReference type="EMBL" id="GL377305">
    <property type="protein sequence ID" value="EFI98098.1"/>
    <property type="molecule type" value="Genomic_DNA"/>
</dbReference>
<protein>
    <submittedName>
        <fullName evidence="2">Uncharacterized protein</fullName>
    </submittedName>
</protein>
<dbReference type="PANTHER" id="PTHR45527">
    <property type="entry name" value="NONRIBOSOMAL PEPTIDE SYNTHETASE"/>
    <property type="match status" value="1"/>
</dbReference>
<dbReference type="GO" id="GO:0044550">
    <property type="term" value="P:secondary metabolite biosynthetic process"/>
    <property type="evidence" value="ECO:0007669"/>
    <property type="project" value="TreeGrafter"/>
</dbReference>
<dbReference type="GO" id="GO:0005737">
    <property type="term" value="C:cytoplasm"/>
    <property type="evidence" value="ECO:0007669"/>
    <property type="project" value="TreeGrafter"/>
</dbReference>
<keyword evidence="1" id="KW-0511">Multifunctional enzyme</keyword>
<dbReference type="GeneID" id="9592823"/>
<dbReference type="GO" id="GO:0043041">
    <property type="term" value="P:amino acid activation for nonribosomal peptide biosynthetic process"/>
    <property type="evidence" value="ECO:0007669"/>
    <property type="project" value="TreeGrafter"/>
</dbReference>
<name>D8Q2E2_SCHCM</name>
<dbReference type="HOGENOM" id="CLU_282713_0_0_1"/>
<dbReference type="KEGG" id="scm:SCHCO_02728937"/>
<dbReference type="Gene3D" id="3.30.559.30">
    <property type="entry name" value="Nonribosomal peptide synthetase, condensation domain"/>
    <property type="match status" value="2"/>
</dbReference>
<keyword evidence="3" id="KW-1185">Reference proteome</keyword>
<accession>D8Q2E2</accession>
<dbReference type="InterPro" id="IPR023213">
    <property type="entry name" value="CAT-like_dom_sf"/>
</dbReference>